<sequence length="250" mass="28759">MELVSIIMPAHFAEKHIWSSVESVMKQSHTNWELFIIDDCSKDNTLSVIRNLASQDERIKVVSLEKNVGPAMARNAGLKKARGRYIAFLDSDDYWLPNKLQRSLEAMKNNSADFIYTSYRRVDSENNKLGRFIHVPKSMTYSKLLGNTAITTSTVVYDSSVIGKVYMQDVYYDDFACWLEILKRGGKAYGLNEDLTRYRLTGIDSVSGNKINSAKKVWWQLRHHEKLGLISAIRAFMSYSIRGYLKHRKL</sequence>
<reference evidence="2 3" key="1">
    <citation type="submission" date="2015-02" db="EMBL/GenBank/DDBJ databases">
        <title>Complete genome sequence of Kangiella geojedonensis strain YCS-5T.</title>
        <authorList>
            <person name="Kim K.M."/>
        </authorList>
    </citation>
    <scope>NUCLEOTIDE SEQUENCE [LARGE SCALE GENOMIC DNA]</scope>
    <source>
        <strain evidence="2 3">YCS-5</strain>
    </source>
</reference>
<accession>A0A0F6TRB4</accession>
<name>A0A0F6TRB4_9GAMM</name>
<keyword evidence="2" id="KW-0808">Transferase</keyword>
<organism evidence="2 3">
    <name type="scientific">Kangiella geojedonensis</name>
    <dbReference type="NCBI Taxonomy" id="914150"/>
    <lineage>
        <taxon>Bacteria</taxon>
        <taxon>Pseudomonadati</taxon>
        <taxon>Pseudomonadota</taxon>
        <taxon>Gammaproteobacteria</taxon>
        <taxon>Kangiellales</taxon>
        <taxon>Kangiellaceae</taxon>
        <taxon>Kangiella</taxon>
    </lineage>
</organism>
<feature type="domain" description="Glycosyltransferase 2-like" evidence="1">
    <location>
        <begin position="5"/>
        <end position="147"/>
    </location>
</feature>
<dbReference type="Gene3D" id="3.90.550.10">
    <property type="entry name" value="Spore Coat Polysaccharide Biosynthesis Protein SpsA, Chain A"/>
    <property type="match status" value="1"/>
</dbReference>
<dbReference type="Proteomes" id="UP000034071">
    <property type="component" value="Chromosome"/>
</dbReference>
<evidence type="ECO:0000259" key="1">
    <source>
        <dbReference type="Pfam" id="PF00535"/>
    </source>
</evidence>
<dbReference type="STRING" id="914150.TQ33_1394"/>
<dbReference type="GO" id="GO:0016758">
    <property type="term" value="F:hexosyltransferase activity"/>
    <property type="evidence" value="ECO:0007669"/>
    <property type="project" value="UniProtKB-ARBA"/>
</dbReference>
<dbReference type="InterPro" id="IPR029044">
    <property type="entry name" value="Nucleotide-diphossugar_trans"/>
</dbReference>
<dbReference type="SUPFAM" id="SSF53448">
    <property type="entry name" value="Nucleotide-diphospho-sugar transferases"/>
    <property type="match status" value="1"/>
</dbReference>
<proteinExistence type="predicted"/>
<protein>
    <submittedName>
        <fullName evidence="2">Glycosyl transferase</fullName>
    </submittedName>
</protein>
<dbReference type="PANTHER" id="PTHR22916:SF3">
    <property type="entry name" value="UDP-GLCNAC:BETAGAL BETA-1,3-N-ACETYLGLUCOSAMINYLTRANSFERASE-LIKE PROTEIN 1"/>
    <property type="match status" value="1"/>
</dbReference>
<evidence type="ECO:0000313" key="3">
    <source>
        <dbReference type="Proteomes" id="UP000034071"/>
    </source>
</evidence>
<dbReference type="EMBL" id="CP010975">
    <property type="protein sequence ID" value="AKE52344.1"/>
    <property type="molecule type" value="Genomic_DNA"/>
</dbReference>
<dbReference type="AlphaFoldDB" id="A0A0F6TRB4"/>
<evidence type="ECO:0000313" key="2">
    <source>
        <dbReference type="EMBL" id="AKE52344.1"/>
    </source>
</evidence>
<dbReference type="CDD" id="cd00761">
    <property type="entry name" value="Glyco_tranf_GTA_type"/>
    <property type="match status" value="1"/>
</dbReference>
<keyword evidence="3" id="KW-1185">Reference proteome</keyword>
<dbReference type="InterPro" id="IPR001173">
    <property type="entry name" value="Glyco_trans_2-like"/>
</dbReference>
<dbReference type="HOGENOM" id="CLU_025996_0_3_6"/>
<dbReference type="KEGG" id="kge:TQ33_1394"/>
<dbReference type="Pfam" id="PF00535">
    <property type="entry name" value="Glycos_transf_2"/>
    <property type="match status" value="1"/>
</dbReference>
<gene>
    <name evidence="2" type="ORF">TQ33_1394</name>
</gene>
<dbReference type="PANTHER" id="PTHR22916">
    <property type="entry name" value="GLYCOSYLTRANSFERASE"/>
    <property type="match status" value="1"/>
</dbReference>